<organism evidence="2 3">
    <name type="scientific">Lepraria finkii</name>
    <dbReference type="NCBI Taxonomy" id="1340010"/>
    <lineage>
        <taxon>Eukaryota</taxon>
        <taxon>Fungi</taxon>
        <taxon>Dikarya</taxon>
        <taxon>Ascomycota</taxon>
        <taxon>Pezizomycotina</taxon>
        <taxon>Lecanoromycetes</taxon>
        <taxon>OSLEUM clade</taxon>
        <taxon>Lecanoromycetidae</taxon>
        <taxon>Lecanorales</taxon>
        <taxon>Lecanorineae</taxon>
        <taxon>Stereocaulaceae</taxon>
        <taxon>Lepraria</taxon>
    </lineage>
</organism>
<gene>
    <name evidence="2" type="ORF">ABVK25_001523</name>
</gene>
<evidence type="ECO:0000256" key="1">
    <source>
        <dbReference type="SAM" id="MobiDB-lite"/>
    </source>
</evidence>
<dbReference type="EMBL" id="JBHFEH010000003">
    <property type="protein sequence ID" value="KAL2057906.1"/>
    <property type="molecule type" value="Genomic_DNA"/>
</dbReference>
<keyword evidence="3" id="KW-1185">Reference proteome</keyword>
<reference evidence="2 3" key="1">
    <citation type="submission" date="2024-09" db="EMBL/GenBank/DDBJ databases">
        <title>Rethinking Asexuality: The Enigmatic Case of Functional Sexual Genes in Lepraria (Stereocaulaceae).</title>
        <authorList>
            <person name="Doellman M."/>
            <person name="Sun Y."/>
            <person name="Barcenas-Pena A."/>
            <person name="Lumbsch H.T."/>
            <person name="Grewe F."/>
        </authorList>
    </citation>
    <scope>NUCLEOTIDE SEQUENCE [LARGE SCALE GENOMIC DNA]</scope>
    <source>
        <strain evidence="2 3">Grewe 0041</strain>
    </source>
</reference>
<sequence>MSNDRSSIAGPGEYPVSEPTEALAEDPDATSPPDKISLPNPQEARDVEREVESPTPPARLTTQNLEKPQ</sequence>
<proteinExistence type="predicted"/>
<evidence type="ECO:0000313" key="2">
    <source>
        <dbReference type="EMBL" id="KAL2057906.1"/>
    </source>
</evidence>
<feature type="compositionally biased region" description="Basic and acidic residues" evidence="1">
    <location>
        <begin position="43"/>
        <end position="52"/>
    </location>
</feature>
<name>A0ABR4BLJ7_9LECA</name>
<protein>
    <submittedName>
        <fullName evidence="2">Uncharacterized protein</fullName>
    </submittedName>
</protein>
<evidence type="ECO:0000313" key="3">
    <source>
        <dbReference type="Proteomes" id="UP001590951"/>
    </source>
</evidence>
<accession>A0ABR4BLJ7</accession>
<feature type="region of interest" description="Disordered" evidence="1">
    <location>
        <begin position="1"/>
        <end position="69"/>
    </location>
</feature>
<dbReference type="Proteomes" id="UP001590951">
    <property type="component" value="Unassembled WGS sequence"/>
</dbReference>
<feature type="compositionally biased region" description="Polar residues" evidence="1">
    <location>
        <begin position="60"/>
        <end position="69"/>
    </location>
</feature>
<comment type="caution">
    <text evidence="2">The sequence shown here is derived from an EMBL/GenBank/DDBJ whole genome shotgun (WGS) entry which is preliminary data.</text>
</comment>